<dbReference type="Gene3D" id="1.10.630.10">
    <property type="entry name" value="Cytochrome P450"/>
    <property type="match status" value="1"/>
</dbReference>
<comment type="similarity">
    <text evidence="1">Belongs to the cytochrome P450 family.</text>
</comment>
<dbReference type="AlphaFoldDB" id="A0A9J6CZF0"/>
<keyword evidence="6" id="KW-1185">Reference proteome</keyword>
<dbReference type="GO" id="GO:0005506">
    <property type="term" value="F:iron ion binding"/>
    <property type="evidence" value="ECO:0007669"/>
    <property type="project" value="InterPro"/>
</dbReference>
<keyword evidence="4" id="KW-0503">Monooxygenase</keyword>
<dbReference type="VEuPathDB" id="VectorBase:LOC119185459"/>
<dbReference type="GO" id="GO:0006082">
    <property type="term" value="P:organic acid metabolic process"/>
    <property type="evidence" value="ECO:0007669"/>
    <property type="project" value="TreeGrafter"/>
</dbReference>
<gene>
    <name evidence="5" type="ORF">HPB51_027770</name>
</gene>
<keyword evidence="3" id="KW-0408">Iron</keyword>
<evidence type="ECO:0000256" key="2">
    <source>
        <dbReference type="ARBA" id="ARBA00022723"/>
    </source>
</evidence>
<dbReference type="GO" id="GO:0016712">
    <property type="term" value="F:oxidoreductase activity, acting on paired donors, with incorporation or reduction of molecular oxygen, reduced flavin or flavoprotein as one donor, and incorporation of one atom of oxygen"/>
    <property type="evidence" value="ECO:0007669"/>
    <property type="project" value="TreeGrafter"/>
</dbReference>
<dbReference type="Pfam" id="PF00067">
    <property type="entry name" value="p450"/>
    <property type="match status" value="2"/>
</dbReference>
<dbReference type="InterPro" id="IPR002401">
    <property type="entry name" value="Cyt_P450_E_grp-I"/>
</dbReference>
<dbReference type="InterPro" id="IPR036396">
    <property type="entry name" value="Cyt_P450_sf"/>
</dbReference>
<accession>A0A9J6CZF0</accession>
<protein>
    <recommendedName>
        <fullName evidence="7">Cytochrome</fullName>
    </recommendedName>
</protein>
<reference evidence="5" key="2">
    <citation type="submission" date="2021-09" db="EMBL/GenBank/DDBJ databases">
        <authorList>
            <person name="Jia N."/>
            <person name="Wang J."/>
            <person name="Shi W."/>
            <person name="Du L."/>
            <person name="Sun Y."/>
            <person name="Zhan W."/>
            <person name="Jiang J."/>
            <person name="Wang Q."/>
            <person name="Zhang B."/>
            <person name="Ji P."/>
            <person name="Sakyi L.B."/>
            <person name="Cui X."/>
            <person name="Yuan T."/>
            <person name="Jiang B."/>
            <person name="Yang W."/>
            <person name="Lam T.T.-Y."/>
            <person name="Chang Q."/>
            <person name="Ding S."/>
            <person name="Wang X."/>
            <person name="Zhu J."/>
            <person name="Ruan X."/>
            <person name="Zhao L."/>
            <person name="Wei J."/>
            <person name="Que T."/>
            <person name="Du C."/>
            <person name="Cheng J."/>
            <person name="Dai P."/>
            <person name="Han X."/>
            <person name="Huang E."/>
            <person name="Gao Y."/>
            <person name="Liu J."/>
            <person name="Shao H."/>
            <person name="Ye R."/>
            <person name="Li L."/>
            <person name="Wei W."/>
            <person name="Wang X."/>
            <person name="Wang C."/>
            <person name="Huo Q."/>
            <person name="Li W."/>
            <person name="Guo W."/>
            <person name="Chen H."/>
            <person name="Chen S."/>
            <person name="Zhou L."/>
            <person name="Zhou L."/>
            <person name="Ni X."/>
            <person name="Tian J."/>
            <person name="Zhou Y."/>
            <person name="Sheng Y."/>
            <person name="Liu T."/>
            <person name="Pan Y."/>
            <person name="Xia L."/>
            <person name="Li J."/>
            <person name="Zhao F."/>
            <person name="Cao W."/>
        </authorList>
    </citation>
    <scope>NUCLEOTIDE SEQUENCE</scope>
    <source>
        <strain evidence="5">Rmic-2018</strain>
        <tissue evidence="5">Larvae</tissue>
    </source>
</reference>
<sequence length="341" mass="39627">MDWFTIASSALVASLLYLFTRSWLSSRSLPPGTRLPPGPPGRPLVGHVQFTHKDFHCNQAMKWAKKYGPVYRIKTGSADMVILNDFPSIKKFLTKKEVLYRPQNWLFRGEVYGGRVSVHGGEDRRSQRYVPSPFRSTSSRAPRTTLPALVYGSRYPFEHPRRRYLDELLSELFKAIRAGTLVEFLPSFVRKAVTWLPSTRRTVIKSKLLEFIEYTKGQVADHKATMDEHFNRDFIDGYLKKIQEHEQEENPNFQHRFLMGNVLSFFIAGSNTVAVTIHWHMLNFANNPDTVQARVQREIDEVVGRERQPTWEDKNKMPYTMACIWEMYRWKTVSPLGVPRG</sequence>
<dbReference type="InterPro" id="IPR001128">
    <property type="entry name" value="Cyt_P450"/>
</dbReference>
<dbReference type="GO" id="GO:0020037">
    <property type="term" value="F:heme binding"/>
    <property type="evidence" value="ECO:0007669"/>
    <property type="project" value="InterPro"/>
</dbReference>
<proteinExistence type="inferred from homology"/>
<keyword evidence="2" id="KW-0479">Metal-binding</keyword>
<evidence type="ECO:0000256" key="3">
    <source>
        <dbReference type="ARBA" id="ARBA00023004"/>
    </source>
</evidence>
<dbReference type="PANTHER" id="PTHR24300">
    <property type="entry name" value="CYTOCHROME P450 508A4-RELATED"/>
    <property type="match status" value="1"/>
</dbReference>
<evidence type="ECO:0000256" key="4">
    <source>
        <dbReference type="ARBA" id="ARBA00023033"/>
    </source>
</evidence>
<dbReference type="EMBL" id="JABSTU010004359">
    <property type="protein sequence ID" value="KAH7963992.1"/>
    <property type="molecule type" value="Genomic_DNA"/>
</dbReference>
<dbReference type="Proteomes" id="UP000821866">
    <property type="component" value="Unassembled WGS sequence"/>
</dbReference>
<evidence type="ECO:0000313" key="5">
    <source>
        <dbReference type="EMBL" id="KAH7963992.1"/>
    </source>
</evidence>
<dbReference type="SUPFAM" id="SSF48264">
    <property type="entry name" value="Cytochrome P450"/>
    <property type="match status" value="1"/>
</dbReference>
<reference evidence="5" key="1">
    <citation type="journal article" date="2020" name="Cell">
        <title>Large-Scale Comparative Analyses of Tick Genomes Elucidate Their Genetic Diversity and Vector Capacities.</title>
        <authorList>
            <consortium name="Tick Genome and Microbiome Consortium (TIGMIC)"/>
            <person name="Jia N."/>
            <person name="Wang J."/>
            <person name="Shi W."/>
            <person name="Du L."/>
            <person name="Sun Y."/>
            <person name="Zhan W."/>
            <person name="Jiang J.F."/>
            <person name="Wang Q."/>
            <person name="Zhang B."/>
            <person name="Ji P."/>
            <person name="Bell-Sakyi L."/>
            <person name="Cui X.M."/>
            <person name="Yuan T.T."/>
            <person name="Jiang B.G."/>
            <person name="Yang W.F."/>
            <person name="Lam T.T."/>
            <person name="Chang Q.C."/>
            <person name="Ding S.J."/>
            <person name="Wang X.J."/>
            <person name="Zhu J.G."/>
            <person name="Ruan X.D."/>
            <person name="Zhao L."/>
            <person name="Wei J.T."/>
            <person name="Ye R.Z."/>
            <person name="Que T.C."/>
            <person name="Du C.H."/>
            <person name="Zhou Y.H."/>
            <person name="Cheng J.X."/>
            <person name="Dai P.F."/>
            <person name="Guo W.B."/>
            <person name="Han X.H."/>
            <person name="Huang E.J."/>
            <person name="Li L.F."/>
            <person name="Wei W."/>
            <person name="Gao Y.C."/>
            <person name="Liu J.Z."/>
            <person name="Shao H.Z."/>
            <person name="Wang X."/>
            <person name="Wang C.C."/>
            <person name="Yang T.C."/>
            <person name="Huo Q.B."/>
            <person name="Li W."/>
            <person name="Chen H.Y."/>
            <person name="Chen S.E."/>
            <person name="Zhou L.G."/>
            <person name="Ni X.B."/>
            <person name="Tian J.H."/>
            <person name="Sheng Y."/>
            <person name="Liu T."/>
            <person name="Pan Y.S."/>
            <person name="Xia L.Y."/>
            <person name="Li J."/>
            <person name="Zhao F."/>
            <person name="Cao W.C."/>
        </authorList>
    </citation>
    <scope>NUCLEOTIDE SEQUENCE</scope>
    <source>
        <strain evidence="5">Rmic-2018</strain>
    </source>
</reference>
<dbReference type="InterPro" id="IPR050182">
    <property type="entry name" value="Cytochrome_P450_fam2"/>
</dbReference>
<dbReference type="GO" id="GO:0006805">
    <property type="term" value="P:xenobiotic metabolic process"/>
    <property type="evidence" value="ECO:0007669"/>
    <property type="project" value="TreeGrafter"/>
</dbReference>
<evidence type="ECO:0000256" key="1">
    <source>
        <dbReference type="ARBA" id="ARBA00010617"/>
    </source>
</evidence>
<evidence type="ECO:0000313" key="6">
    <source>
        <dbReference type="Proteomes" id="UP000821866"/>
    </source>
</evidence>
<dbReference type="PANTHER" id="PTHR24300:SF375">
    <property type="entry name" value="CYTOCHROME P450 FAMILY"/>
    <property type="match status" value="1"/>
</dbReference>
<organism evidence="5 6">
    <name type="scientific">Rhipicephalus microplus</name>
    <name type="common">Cattle tick</name>
    <name type="synonym">Boophilus microplus</name>
    <dbReference type="NCBI Taxonomy" id="6941"/>
    <lineage>
        <taxon>Eukaryota</taxon>
        <taxon>Metazoa</taxon>
        <taxon>Ecdysozoa</taxon>
        <taxon>Arthropoda</taxon>
        <taxon>Chelicerata</taxon>
        <taxon>Arachnida</taxon>
        <taxon>Acari</taxon>
        <taxon>Parasitiformes</taxon>
        <taxon>Ixodida</taxon>
        <taxon>Ixodoidea</taxon>
        <taxon>Ixodidae</taxon>
        <taxon>Rhipicephalinae</taxon>
        <taxon>Rhipicephalus</taxon>
        <taxon>Boophilus</taxon>
    </lineage>
</organism>
<keyword evidence="4" id="KW-0560">Oxidoreductase</keyword>
<evidence type="ECO:0008006" key="7">
    <source>
        <dbReference type="Google" id="ProtNLM"/>
    </source>
</evidence>
<dbReference type="GO" id="GO:0005737">
    <property type="term" value="C:cytoplasm"/>
    <property type="evidence" value="ECO:0007669"/>
    <property type="project" value="TreeGrafter"/>
</dbReference>
<name>A0A9J6CZF0_RHIMP</name>
<dbReference type="PRINTS" id="PR00463">
    <property type="entry name" value="EP450I"/>
</dbReference>
<comment type="caution">
    <text evidence="5">The sequence shown here is derived from an EMBL/GenBank/DDBJ whole genome shotgun (WGS) entry which is preliminary data.</text>
</comment>